<evidence type="ECO:0000313" key="2">
    <source>
        <dbReference type="Ensembl" id="ENSDCDP00010052882.1"/>
    </source>
</evidence>
<dbReference type="AlphaFoldDB" id="A0AAY4E568"/>
<reference evidence="2" key="3">
    <citation type="submission" date="2025-09" db="UniProtKB">
        <authorList>
            <consortium name="Ensembl"/>
        </authorList>
    </citation>
    <scope>IDENTIFICATION</scope>
</reference>
<sequence length="66" mass="7405">GHAFIINQTQPATRQPLDSLKSGMMGVKHSVWYCLFFLCALPCCILFIYLFSFPVFCLIIGICVTS</sequence>
<accession>A0AAY4E568</accession>
<organism evidence="2 3">
    <name type="scientific">Denticeps clupeoides</name>
    <name type="common">denticle herring</name>
    <dbReference type="NCBI Taxonomy" id="299321"/>
    <lineage>
        <taxon>Eukaryota</taxon>
        <taxon>Metazoa</taxon>
        <taxon>Chordata</taxon>
        <taxon>Craniata</taxon>
        <taxon>Vertebrata</taxon>
        <taxon>Euteleostomi</taxon>
        <taxon>Actinopterygii</taxon>
        <taxon>Neopterygii</taxon>
        <taxon>Teleostei</taxon>
        <taxon>Clupei</taxon>
        <taxon>Clupeiformes</taxon>
        <taxon>Denticipitoidei</taxon>
        <taxon>Denticipitidae</taxon>
        <taxon>Denticeps</taxon>
    </lineage>
</organism>
<feature type="transmembrane region" description="Helical" evidence="1">
    <location>
        <begin position="30"/>
        <end position="63"/>
    </location>
</feature>
<keyword evidence="3" id="KW-1185">Reference proteome</keyword>
<keyword evidence="1" id="KW-1133">Transmembrane helix</keyword>
<proteinExistence type="predicted"/>
<name>A0AAY4E568_9TELE</name>
<dbReference type="Proteomes" id="UP000694580">
    <property type="component" value="Chromosome 8"/>
</dbReference>
<evidence type="ECO:0000313" key="3">
    <source>
        <dbReference type="Proteomes" id="UP000694580"/>
    </source>
</evidence>
<keyword evidence="1" id="KW-0472">Membrane</keyword>
<reference evidence="2 3" key="1">
    <citation type="submission" date="2020-06" db="EMBL/GenBank/DDBJ databases">
        <authorList>
            <consortium name="Wellcome Sanger Institute Data Sharing"/>
        </authorList>
    </citation>
    <scope>NUCLEOTIDE SEQUENCE [LARGE SCALE GENOMIC DNA]</scope>
</reference>
<protein>
    <submittedName>
        <fullName evidence="2">Uncharacterized protein</fullName>
    </submittedName>
</protein>
<evidence type="ECO:0000256" key="1">
    <source>
        <dbReference type="SAM" id="Phobius"/>
    </source>
</evidence>
<reference evidence="2" key="2">
    <citation type="submission" date="2025-08" db="UniProtKB">
        <authorList>
            <consortium name="Ensembl"/>
        </authorList>
    </citation>
    <scope>IDENTIFICATION</scope>
</reference>
<dbReference type="Ensembl" id="ENSDCDT00010063376.1">
    <property type="protein sequence ID" value="ENSDCDP00010052882.1"/>
    <property type="gene ID" value="ENSDCDG00010030820.1"/>
</dbReference>
<keyword evidence="1" id="KW-0812">Transmembrane</keyword>